<dbReference type="KEGG" id="tsph:KIH39_21620"/>
<dbReference type="Proteomes" id="UP000676194">
    <property type="component" value="Chromosome"/>
</dbReference>
<protein>
    <submittedName>
        <fullName evidence="1">Uncharacterized protein</fullName>
    </submittedName>
</protein>
<proteinExistence type="predicted"/>
<reference evidence="1" key="1">
    <citation type="submission" date="2021-05" db="EMBL/GenBank/DDBJ databases">
        <title>Complete genome sequence of the cellulolytic planctomycete Telmatocola sphagniphila SP2T and characterization of the first cellulase from planctomycetes.</title>
        <authorList>
            <person name="Rakitin A.L."/>
            <person name="Beletsky A.V."/>
            <person name="Naumoff D.G."/>
            <person name="Kulichevskaya I.S."/>
            <person name="Mardanov A.V."/>
            <person name="Ravin N.V."/>
            <person name="Dedysh S.N."/>
        </authorList>
    </citation>
    <scope>NUCLEOTIDE SEQUENCE</scope>
    <source>
        <strain evidence="1">SP2T</strain>
    </source>
</reference>
<organism evidence="1 2">
    <name type="scientific">Telmatocola sphagniphila</name>
    <dbReference type="NCBI Taxonomy" id="1123043"/>
    <lineage>
        <taxon>Bacteria</taxon>
        <taxon>Pseudomonadati</taxon>
        <taxon>Planctomycetota</taxon>
        <taxon>Planctomycetia</taxon>
        <taxon>Gemmatales</taxon>
        <taxon>Gemmataceae</taxon>
    </lineage>
</organism>
<dbReference type="EMBL" id="CP074694">
    <property type="protein sequence ID" value="QVL31419.1"/>
    <property type="molecule type" value="Genomic_DNA"/>
</dbReference>
<gene>
    <name evidence="1" type="ORF">KIH39_21620</name>
</gene>
<sequence length="60" mass="6706">MKPDGQDQVRAQEDECLDNSLAELASLNEDETAEESIEDLQCTKLVTNIRTILEPEADLD</sequence>
<dbReference type="RefSeq" id="WP_213495300.1">
    <property type="nucleotide sequence ID" value="NZ_CP074694.1"/>
</dbReference>
<accession>A0A8E6B510</accession>
<evidence type="ECO:0000313" key="1">
    <source>
        <dbReference type="EMBL" id="QVL31419.1"/>
    </source>
</evidence>
<evidence type="ECO:0000313" key="2">
    <source>
        <dbReference type="Proteomes" id="UP000676194"/>
    </source>
</evidence>
<keyword evidence="2" id="KW-1185">Reference proteome</keyword>
<dbReference type="AlphaFoldDB" id="A0A8E6B510"/>
<name>A0A8E6B510_9BACT</name>